<protein>
    <recommendedName>
        <fullName evidence="2">receptor protein-tyrosine kinase</fullName>
        <ecNumber evidence="2">2.7.10.1</ecNumber>
    </recommendedName>
</protein>
<dbReference type="GO" id="GO:0005886">
    <property type="term" value="C:plasma membrane"/>
    <property type="evidence" value="ECO:0007669"/>
    <property type="project" value="UniProtKB-SubCell"/>
</dbReference>
<dbReference type="KEGG" id="tva:5468043"/>
<evidence type="ECO:0000256" key="15">
    <source>
        <dbReference type="ARBA" id="ARBA00023180"/>
    </source>
</evidence>
<evidence type="ECO:0000256" key="2">
    <source>
        <dbReference type="ARBA" id="ARBA00011902"/>
    </source>
</evidence>
<keyword evidence="9" id="KW-0067">ATP-binding</keyword>
<dbReference type="AlphaFoldDB" id="A2DAI2"/>
<keyword evidence="3" id="KW-1003">Cell membrane</keyword>
<name>A2DAI2_TRIV3</name>
<keyword evidence="10" id="KW-1133">Transmembrane helix</keyword>
<evidence type="ECO:0000259" key="16">
    <source>
        <dbReference type="Pfam" id="PF12810"/>
    </source>
</evidence>
<keyword evidence="6" id="KW-0732">Signal</keyword>
<keyword evidence="5" id="KW-0812">Transmembrane</keyword>
<evidence type="ECO:0000256" key="13">
    <source>
        <dbReference type="ARBA" id="ARBA00023157"/>
    </source>
</evidence>
<evidence type="ECO:0000256" key="3">
    <source>
        <dbReference type="ARBA" id="ARBA00022475"/>
    </source>
</evidence>
<proteinExistence type="predicted"/>
<sequence>MTSTSTQLKVDFQYGKYSFIDDRYLKDGYQPVCSNSKCKFLYPFKDSISCTPIQLDLKVGKYYFEVYGAAGGNDGIIRSQGYGGYAALQVSLLEEIPLFLYIGGKGGIWPDIREDTFNGGGWGDSQNSGGGATDFRFKLGDLKSRFLIAGGGGGIDGSADNGFGGGLTGGDYDYNKYSGGNQTHPGIYYREYTGTLSGRFGYGFSVKDLEGRSYAGGGGGLYGWAYGGGGSGFVYSENRLATEIMDLPTTIKVENPEIRWARNIGQGYAIITTLSSSECKCVQKCFCSKERFILKNFHAIPFMYSY</sequence>
<accession>A2DAI2</accession>
<dbReference type="Proteomes" id="UP000001542">
    <property type="component" value="Unassembled WGS sequence"/>
</dbReference>
<evidence type="ECO:0000256" key="5">
    <source>
        <dbReference type="ARBA" id="ARBA00022692"/>
    </source>
</evidence>
<keyword evidence="15" id="KW-0325">Glycoprotein</keyword>
<evidence type="ECO:0000256" key="14">
    <source>
        <dbReference type="ARBA" id="ARBA00023170"/>
    </source>
</evidence>
<keyword evidence="18" id="KW-1185">Reference proteome</keyword>
<dbReference type="SMR" id="A2DAI2"/>
<keyword evidence="12" id="KW-0829">Tyrosine-protein kinase</keyword>
<evidence type="ECO:0000256" key="8">
    <source>
        <dbReference type="ARBA" id="ARBA00022777"/>
    </source>
</evidence>
<comment type="subcellular location">
    <subcellularLocation>
        <location evidence="1">Cell membrane</location>
        <topology evidence="1">Single-pass type I membrane protein</topology>
    </subcellularLocation>
</comment>
<dbReference type="InterPro" id="IPR055163">
    <property type="entry name" value="ALK/LTK-like_GRD"/>
</dbReference>
<dbReference type="VEuPathDB" id="TrichDB:TVAGG3_0811110"/>
<gene>
    <name evidence="17" type="ORF">TVAG_035080</name>
</gene>
<evidence type="ECO:0000256" key="10">
    <source>
        <dbReference type="ARBA" id="ARBA00022989"/>
    </source>
</evidence>
<evidence type="ECO:0000256" key="11">
    <source>
        <dbReference type="ARBA" id="ARBA00023136"/>
    </source>
</evidence>
<keyword evidence="11" id="KW-0472">Membrane</keyword>
<dbReference type="VEuPathDB" id="TrichDB:TVAG_035080"/>
<evidence type="ECO:0000256" key="7">
    <source>
        <dbReference type="ARBA" id="ARBA00022741"/>
    </source>
</evidence>
<dbReference type="GO" id="GO:0005524">
    <property type="term" value="F:ATP binding"/>
    <property type="evidence" value="ECO:0007669"/>
    <property type="project" value="UniProtKB-KW"/>
</dbReference>
<keyword evidence="4" id="KW-0808">Transferase</keyword>
<evidence type="ECO:0000313" key="18">
    <source>
        <dbReference type="Proteomes" id="UP000001542"/>
    </source>
</evidence>
<organism evidence="17 18">
    <name type="scientific">Trichomonas vaginalis (strain ATCC PRA-98 / G3)</name>
    <dbReference type="NCBI Taxonomy" id="412133"/>
    <lineage>
        <taxon>Eukaryota</taxon>
        <taxon>Metamonada</taxon>
        <taxon>Parabasalia</taxon>
        <taxon>Trichomonadida</taxon>
        <taxon>Trichomonadidae</taxon>
        <taxon>Trichomonas</taxon>
    </lineage>
</organism>
<reference evidence="17" key="1">
    <citation type="submission" date="2006-10" db="EMBL/GenBank/DDBJ databases">
        <authorList>
            <person name="Amadeo P."/>
            <person name="Zhao Q."/>
            <person name="Wortman J."/>
            <person name="Fraser-Liggett C."/>
            <person name="Carlton J."/>
        </authorList>
    </citation>
    <scope>NUCLEOTIDE SEQUENCE</scope>
    <source>
        <strain evidence="17">G3</strain>
    </source>
</reference>
<dbReference type="EC" id="2.7.10.1" evidence="2"/>
<evidence type="ECO:0000256" key="1">
    <source>
        <dbReference type="ARBA" id="ARBA00004251"/>
    </source>
</evidence>
<reference evidence="17" key="2">
    <citation type="journal article" date="2007" name="Science">
        <title>Draft genome sequence of the sexually transmitted pathogen Trichomonas vaginalis.</title>
        <authorList>
            <person name="Carlton J.M."/>
            <person name="Hirt R.P."/>
            <person name="Silva J.C."/>
            <person name="Delcher A.L."/>
            <person name="Schatz M."/>
            <person name="Zhao Q."/>
            <person name="Wortman J.R."/>
            <person name="Bidwell S.L."/>
            <person name="Alsmark U.C.M."/>
            <person name="Besteiro S."/>
            <person name="Sicheritz-Ponten T."/>
            <person name="Noel C.J."/>
            <person name="Dacks J.B."/>
            <person name="Foster P.G."/>
            <person name="Simillion C."/>
            <person name="Van de Peer Y."/>
            <person name="Miranda-Saavedra D."/>
            <person name="Barton G.J."/>
            <person name="Westrop G.D."/>
            <person name="Mueller S."/>
            <person name="Dessi D."/>
            <person name="Fiori P.L."/>
            <person name="Ren Q."/>
            <person name="Paulsen I."/>
            <person name="Zhang H."/>
            <person name="Bastida-Corcuera F.D."/>
            <person name="Simoes-Barbosa A."/>
            <person name="Brown M.T."/>
            <person name="Hayes R.D."/>
            <person name="Mukherjee M."/>
            <person name="Okumura C.Y."/>
            <person name="Schneider R."/>
            <person name="Smith A.J."/>
            <person name="Vanacova S."/>
            <person name="Villalvazo M."/>
            <person name="Haas B.J."/>
            <person name="Pertea M."/>
            <person name="Feldblyum T.V."/>
            <person name="Utterback T.R."/>
            <person name="Shu C.L."/>
            <person name="Osoegawa K."/>
            <person name="de Jong P.J."/>
            <person name="Hrdy I."/>
            <person name="Horvathova L."/>
            <person name="Zubacova Z."/>
            <person name="Dolezal P."/>
            <person name="Malik S.B."/>
            <person name="Logsdon J.M. Jr."/>
            <person name="Henze K."/>
            <person name="Gupta A."/>
            <person name="Wang C.C."/>
            <person name="Dunne R.L."/>
            <person name="Upcroft J.A."/>
            <person name="Upcroft P."/>
            <person name="White O."/>
            <person name="Salzberg S.L."/>
            <person name="Tang P."/>
            <person name="Chiu C.-H."/>
            <person name="Lee Y.-S."/>
            <person name="Embley T.M."/>
            <person name="Coombs G.H."/>
            <person name="Mottram J.C."/>
            <person name="Tachezy J."/>
            <person name="Fraser-Liggett C.M."/>
            <person name="Johnson P.J."/>
        </authorList>
    </citation>
    <scope>NUCLEOTIDE SEQUENCE [LARGE SCALE GENOMIC DNA]</scope>
    <source>
        <strain evidence="17">G3</strain>
    </source>
</reference>
<dbReference type="RefSeq" id="XP_001583471.1">
    <property type="nucleotide sequence ID" value="XM_001583421.1"/>
</dbReference>
<keyword evidence="14" id="KW-0675">Receptor</keyword>
<keyword evidence="7" id="KW-0547">Nucleotide-binding</keyword>
<dbReference type="EMBL" id="DS113183">
    <property type="protein sequence ID" value="EAY22485.1"/>
    <property type="molecule type" value="Genomic_DNA"/>
</dbReference>
<keyword evidence="13" id="KW-1015">Disulfide bond</keyword>
<dbReference type="Pfam" id="PF12810">
    <property type="entry name" value="ALK_LTK_GRD"/>
    <property type="match status" value="1"/>
</dbReference>
<keyword evidence="8" id="KW-0418">Kinase</keyword>
<evidence type="ECO:0000256" key="6">
    <source>
        <dbReference type="ARBA" id="ARBA00022729"/>
    </source>
</evidence>
<dbReference type="GO" id="GO:0004714">
    <property type="term" value="F:transmembrane receptor protein tyrosine kinase activity"/>
    <property type="evidence" value="ECO:0007669"/>
    <property type="project" value="UniProtKB-EC"/>
</dbReference>
<evidence type="ECO:0000256" key="12">
    <source>
        <dbReference type="ARBA" id="ARBA00023137"/>
    </source>
</evidence>
<evidence type="ECO:0000256" key="9">
    <source>
        <dbReference type="ARBA" id="ARBA00022840"/>
    </source>
</evidence>
<evidence type="ECO:0000313" key="17">
    <source>
        <dbReference type="EMBL" id="EAY22485.1"/>
    </source>
</evidence>
<evidence type="ECO:0000256" key="4">
    <source>
        <dbReference type="ARBA" id="ARBA00022679"/>
    </source>
</evidence>
<dbReference type="InParanoid" id="A2DAI2"/>
<feature type="domain" description="ALK/LTK-like glycine-rich" evidence="16">
    <location>
        <begin position="54"/>
        <end position="274"/>
    </location>
</feature>